<reference evidence="2" key="1">
    <citation type="submission" date="2021-02" db="EMBL/GenBank/DDBJ databases">
        <authorList>
            <person name="Nowell W R."/>
        </authorList>
    </citation>
    <scope>NUCLEOTIDE SEQUENCE</scope>
</reference>
<evidence type="ECO:0000313" key="4">
    <source>
        <dbReference type="Proteomes" id="UP000663832"/>
    </source>
</evidence>
<dbReference type="Proteomes" id="UP000663877">
    <property type="component" value="Unassembled WGS sequence"/>
</dbReference>
<proteinExistence type="predicted"/>
<feature type="region of interest" description="Disordered" evidence="1">
    <location>
        <begin position="1"/>
        <end position="52"/>
    </location>
</feature>
<dbReference type="EMBL" id="CAJNOM010000554">
    <property type="protein sequence ID" value="CAF1498034.1"/>
    <property type="molecule type" value="Genomic_DNA"/>
</dbReference>
<evidence type="ECO:0000313" key="5">
    <source>
        <dbReference type="Proteomes" id="UP000663877"/>
    </source>
</evidence>
<comment type="caution">
    <text evidence="2">The sequence shown here is derived from an EMBL/GenBank/DDBJ whole genome shotgun (WGS) entry which is preliminary data.</text>
</comment>
<protein>
    <submittedName>
        <fullName evidence="2">Uncharacterized protein</fullName>
    </submittedName>
</protein>
<dbReference type="OrthoDB" id="2161379at2759"/>
<accession>A0A814FHQ7</accession>
<name>A0A814FHQ7_9BILA</name>
<dbReference type="Proteomes" id="UP000663832">
    <property type="component" value="Unassembled WGS sequence"/>
</dbReference>
<dbReference type="AlphaFoldDB" id="A0A814FHQ7"/>
<feature type="compositionally biased region" description="Acidic residues" evidence="1">
    <location>
        <begin position="20"/>
        <end position="32"/>
    </location>
</feature>
<keyword evidence="4" id="KW-1185">Reference proteome</keyword>
<evidence type="ECO:0000313" key="2">
    <source>
        <dbReference type="EMBL" id="CAF0983570.1"/>
    </source>
</evidence>
<gene>
    <name evidence="2" type="ORF">BJG266_LOCUS15005</name>
    <name evidence="3" type="ORF">QVE165_LOCUS43315</name>
</gene>
<feature type="compositionally biased region" description="Basic residues" evidence="1">
    <location>
        <begin position="1"/>
        <end position="13"/>
    </location>
</feature>
<evidence type="ECO:0000256" key="1">
    <source>
        <dbReference type="SAM" id="MobiDB-lite"/>
    </source>
</evidence>
<dbReference type="EMBL" id="CAJNOI010000065">
    <property type="protein sequence ID" value="CAF0983570.1"/>
    <property type="molecule type" value="Genomic_DNA"/>
</dbReference>
<sequence length="75" mass="8770">MVKGKNKKKKSEKKIKDNNNDEYEDMESEDVTTNENTTKNKVQQVYLPGDPLDEDEELVREESAYEMFHEAQTGK</sequence>
<evidence type="ECO:0000313" key="3">
    <source>
        <dbReference type="EMBL" id="CAF1498034.1"/>
    </source>
</evidence>
<organism evidence="2 5">
    <name type="scientific">Adineta steineri</name>
    <dbReference type="NCBI Taxonomy" id="433720"/>
    <lineage>
        <taxon>Eukaryota</taxon>
        <taxon>Metazoa</taxon>
        <taxon>Spiralia</taxon>
        <taxon>Gnathifera</taxon>
        <taxon>Rotifera</taxon>
        <taxon>Eurotatoria</taxon>
        <taxon>Bdelloidea</taxon>
        <taxon>Adinetida</taxon>
        <taxon>Adinetidae</taxon>
        <taxon>Adineta</taxon>
    </lineage>
</organism>